<dbReference type="InterPro" id="IPR006171">
    <property type="entry name" value="TOPRIM_dom"/>
</dbReference>
<dbReference type="GO" id="GO:0043822">
    <property type="term" value="F:ribonuclease M5 activity"/>
    <property type="evidence" value="ECO:0007669"/>
    <property type="project" value="TreeGrafter"/>
</dbReference>
<dbReference type="Pfam" id="PF01751">
    <property type="entry name" value="Toprim"/>
    <property type="match status" value="1"/>
</dbReference>
<sequence length="124" mass="13878">MKFQEIILVEGKGDVERIKQAFPNDEIDFLISHGLGFNEKLLELCRQANESRGLIVFTDPDGPGNKIREKVNEYLNFKCKNAFIDKKKIVDHGKIGVAEAELVDIVEAIKNAVTFEGNNGETIS</sequence>
<dbReference type="AlphaFoldDB" id="A0AA38HIT5"/>
<dbReference type="CDD" id="cd01027">
    <property type="entry name" value="TOPRIM_RNase_M5_like"/>
    <property type="match status" value="1"/>
</dbReference>
<gene>
    <name evidence="2" type="ORF">Zmor_012023</name>
</gene>
<reference evidence="2" key="1">
    <citation type="journal article" date="2023" name="G3 (Bethesda)">
        <title>Whole genome assemblies of Zophobas morio and Tenebrio molitor.</title>
        <authorList>
            <person name="Kaur S."/>
            <person name="Stinson S.A."/>
            <person name="diCenzo G.C."/>
        </authorList>
    </citation>
    <scope>NUCLEOTIDE SEQUENCE</scope>
    <source>
        <strain evidence="2">QUZm001</strain>
    </source>
</reference>
<keyword evidence="3" id="KW-1185">Reference proteome</keyword>
<name>A0AA38HIT5_9CUCU</name>
<evidence type="ECO:0000259" key="1">
    <source>
        <dbReference type="PROSITE" id="PS50880"/>
    </source>
</evidence>
<dbReference type="Proteomes" id="UP001168821">
    <property type="component" value="Unassembled WGS sequence"/>
</dbReference>
<dbReference type="PANTHER" id="PTHR39156:SF1">
    <property type="entry name" value="RIBONUCLEASE M5"/>
    <property type="match status" value="1"/>
</dbReference>
<protein>
    <recommendedName>
        <fullName evidence="1">Toprim domain-containing protein</fullName>
    </recommendedName>
</protein>
<dbReference type="InterPro" id="IPR034141">
    <property type="entry name" value="TOPRIM_RNase_M5-like"/>
</dbReference>
<proteinExistence type="predicted"/>
<dbReference type="SUPFAM" id="SSF110455">
    <property type="entry name" value="Toprim domain"/>
    <property type="match status" value="1"/>
</dbReference>
<dbReference type="EMBL" id="JALNTZ010003715">
    <property type="protein sequence ID" value="KAJ3616164.1"/>
    <property type="molecule type" value="Genomic_DNA"/>
</dbReference>
<organism evidence="2 3">
    <name type="scientific">Zophobas morio</name>
    <dbReference type="NCBI Taxonomy" id="2755281"/>
    <lineage>
        <taxon>Eukaryota</taxon>
        <taxon>Metazoa</taxon>
        <taxon>Ecdysozoa</taxon>
        <taxon>Arthropoda</taxon>
        <taxon>Hexapoda</taxon>
        <taxon>Insecta</taxon>
        <taxon>Pterygota</taxon>
        <taxon>Neoptera</taxon>
        <taxon>Endopterygota</taxon>
        <taxon>Coleoptera</taxon>
        <taxon>Polyphaga</taxon>
        <taxon>Cucujiformia</taxon>
        <taxon>Tenebrionidae</taxon>
        <taxon>Zophobas</taxon>
    </lineage>
</organism>
<evidence type="ECO:0000313" key="3">
    <source>
        <dbReference type="Proteomes" id="UP001168821"/>
    </source>
</evidence>
<dbReference type="SMART" id="SM00493">
    <property type="entry name" value="TOPRIM"/>
    <property type="match status" value="1"/>
</dbReference>
<dbReference type="PROSITE" id="PS50880">
    <property type="entry name" value="TOPRIM"/>
    <property type="match status" value="1"/>
</dbReference>
<dbReference type="PANTHER" id="PTHR39156">
    <property type="entry name" value="RIBONUCLEASE M5"/>
    <property type="match status" value="1"/>
</dbReference>
<dbReference type="Gene3D" id="3.40.1360.10">
    <property type="match status" value="1"/>
</dbReference>
<accession>A0AA38HIT5</accession>
<evidence type="ECO:0000313" key="2">
    <source>
        <dbReference type="EMBL" id="KAJ3616164.1"/>
    </source>
</evidence>
<feature type="domain" description="Toprim" evidence="1">
    <location>
        <begin position="4"/>
        <end position="94"/>
    </location>
</feature>
<dbReference type="GO" id="GO:0006364">
    <property type="term" value="P:rRNA processing"/>
    <property type="evidence" value="ECO:0007669"/>
    <property type="project" value="TreeGrafter"/>
</dbReference>
<comment type="caution">
    <text evidence="2">The sequence shown here is derived from an EMBL/GenBank/DDBJ whole genome shotgun (WGS) entry which is preliminary data.</text>
</comment>